<evidence type="ECO:0000256" key="1">
    <source>
        <dbReference type="ARBA" id="ARBA00004117"/>
    </source>
</evidence>
<accession>A0A370LBK9</accession>
<dbReference type="EMBL" id="QQTP01000001">
    <property type="protein sequence ID" value="RDJ29230.1"/>
    <property type="molecule type" value="Genomic_DNA"/>
</dbReference>
<comment type="caution">
    <text evidence="10">The sequence shown here is derived from an EMBL/GenBank/DDBJ whole genome shotgun (WGS) entry which is preliminary data.</text>
</comment>
<feature type="domain" description="Flagellar hook protein FlgE/F/G-like D1" evidence="9">
    <location>
        <begin position="114"/>
        <end position="166"/>
    </location>
</feature>
<dbReference type="Gene3D" id="2.60.98.20">
    <property type="entry name" value="Flagellar hook protein FlgE"/>
    <property type="match status" value="1"/>
</dbReference>
<dbReference type="Pfam" id="PF22692">
    <property type="entry name" value="LlgE_F_G_D1"/>
    <property type="match status" value="1"/>
</dbReference>
<evidence type="ECO:0000259" key="8">
    <source>
        <dbReference type="Pfam" id="PF07559"/>
    </source>
</evidence>
<feature type="domain" description="Flagellar hook protein FlgE D2" evidence="8">
    <location>
        <begin position="257"/>
        <end position="381"/>
    </location>
</feature>
<dbReference type="GO" id="GO:0005829">
    <property type="term" value="C:cytosol"/>
    <property type="evidence" value="ECO:0007669"/>
    <property type="project" value="TreeGrafter"/>
</dbReference>
<dbReference type="GO" id="GO:0009424">
    <property type="term" value="C:bacterial-type flagellum hook"/>
    <property type="evidence" value="ECO:0007669"/>
    <property type="project" value="TreeGrafter"/>
</dbReference>
<dbReference type="InterPro" id="IPR037058">
    <property type="entry name" value="Falgellar_hook_FlgE_sf"/>
</dbReference>
<organism evidence="10 11">
    <name type="scientific">Bosea caraganae</name>
    <dbReference type="NCBI Taxonomy" id="2763117"/>
    <lineage>
        <taxon>Bacteria</taxon>
        <taxon>Pseudomonadati</taxon>
        <taxon>Pseudomonadota</taxon>
        <taxon>Alphaproteobacteria</taxon>
        <taxon>Hyphomicrobiales</taxon>
        <taxon>Boseaceae</taxon>
        <taxon>Bosea</taxon>
    </lineage>
</organism>
<keyword evidence="10" id="KW-0966">Cell projection</keyword>
<dbReference type="OrthoDB" id="8372879at2"/>
<name>A0A370LBK9_9HYPH</name>
<dbReference type="InterPro" id="IPR053967">
    <property type="entry name" value="LlgE_F_G-like_D1"/>
</dbReference>
<dbReference type="Pfam" id="PF00460">
    <property type="entry name" value="Flg_bb_rod"/>
    <property type="match status" value="1"/>
</dbReference>
<evidence type="ECO:0000313" key="10">
    <source>
        <dbReference type="EMBL" id="RDJ29230.1"/>
    </source>
</evidence>
<comment type="subcellular location">
    <subcellularLocation>
        <location evidence="1 5">Bacterial flagellum basal body</location>
    </subcellularLocation>
</comment>
<feature type="domain" description="Flagellar basal body rod protein N-terminal" evidence="6">
    <location>
        <begin position="37"/>
        <end position="67"/>
    </location>
</feature>
<protein>
    <recommendedName>
        <fullName evidence="3 5">Flagellar hook protein FlgE</fullName>
    </recommendedName>
</protein>
<gene>
    <name evidence="10" type="ORF">DWE98_01240</name>
</gene>
<evidence type="ECO:0000259" key="9">
    <source>
        <dbReference type="Pfam" id="PF22692"/>
    </source>
</evidence>
<evidence type="ECO:0000256" key="3">
    <source>
        <dbReference type="ARBA" id="ARBA00019015"/>
    </source>
</evidence>
<feature type="domain" description="Flagellar basal-body/hook protein C-terminal" evidence="7">
    <location>
        <begin position="452"/>
        <end position="492"/>
    </location>
</feature>
<keyword evidence="11" id="KW-1185">Reference proteome</keyword>
<dbReference type="AlphaFoldDB" id="A0A370LBK9"/>
<dbReference type="GO" id="GO:0009425">
    <property type="term" value="C:bacterial-type flagellum basal body"/>
    <property type="evidence" value="ECO:0007669"/>
    <property type="project" value="UniProtKB-SubCell"/>
</dbReference>
<dbReference type="InterPro" id="IPR037925">
    <property type="entry name" value="FlgE/F/G-like"/>
</dbReference>
<comment type="similarity">
    <text evidence="2 5">Belongs to the flagella basal body rod proteins family.</text>
</comment>
<dbReference type="SUPFAM" id="SSF117143">
    <property type="entry name" value="Flagellar hook protein flgE"/>
    <property type="match status" value="1"/>
</dbReference>
<reference evidence="11" key="1">
    <citation type="submission" date="2018-07" db="EMBL/GenBank/DDBJ databases">
        <authorList>
            <person name="Safronova V.I."/>
            <person name="Chirak E.R."/>
            <person name="Sazanova A.L."/>
        </authorList>
    </citation>
    <scope>NUCLEOTIDE SEQUENCE [LARGE SCALE GENOMIC DNA]</scope>
    <source>
        <strain evidence="11">RCAM04685</strain>
    </source>
</reference>
<keyword evidence="10" id="KW-0969">Cilium</keyword>
<dbReference type="Proteomes" id="UP000255207">
    <property type="component" value="Unassembled WGS sequence"/>
</dbReference>
<sequence>MRRQARGMARAECFATYQAAFRSARRGEGVMGVFNALTTAVSGMQAQSYALENISGNIANSRTAGFKRVDTSFADLVPDSALNRQVSGSVAAYSRTTNTIQGDLAPTGIDTNVAINGDGFFVVDQRQSGVGANTQFTNSNLYTRRGDFDFDANGYLVNGAGYYLKGLKIDQVTGQLIGTQPEVLRITQEQYPAKATTSIEYRANIPSFPGTKNADPNVPGSELIDPAGYTTSPMGATGVVIGTDTQRFLNESLAGGSVTVYDQLGQATTVELRWAKTAKAAPAVVGPPPVPAVPDTWNLFVAENTGATGAAVAYRNVGTSITFDSSGQMTNPANGNITLPNMTIAGTAITGITLTTGGDGLTQNGDVSGEIDARSIRQNGYTAGTLDRTEVSESGQLIGTFSNGQVVALAQLSVARFNAGNALKRLDGGAFEETIESGPPIIGLGTSQLIGGNVEQSNTDIADEFSKMIVTQQAYSANTKVITTAQDMLRDVFSIIR</sequence>
<evidence type="ECO:0000256" key="4">
    <source>
        <dbReference type="ARBA" id="ARBA00023143"/>
    </source>
</evidence>
<dbReference type="PANTHER" id="PTHR30435:SF1">
    <property type="entry name" value="FLAGELLAR HOOK PROTEIN FLGE"/>
    <property type="match status" value="1"/>
</dbReference>
<evidence type="ECO:0000259" key="6">
    <source>
        <dbReference type="Pfam" id="PF00460"/>
    </source>
</evidence>
<dbReference type="InterPro" id="IPR020013">
    <property type="entry name" value="Flagellar_FlgE/F/G"/>
</dbReference>
<dbReference type="InterPro" id="IPR010930">
    <property type="entry name" value="Flg_bb/hook_C_dom"/>
</dbReference>
<dbReference type="Pfam" id="PF06429">
    <property type="entry name" value="Flg_bbr_C"/>
    <property type="match status" value="1"/>
</dbReference>
<dbReference type="InterPro" id="IPR001444">
    <property type="entry name" value="Flag_bb_rod_N"/>
</dbReference>
<dbReference type="Pfam" id="PF07559">
    <property type="entry name" value="FlgE_D2"/>
    <property type="match status" value="1"/>
</dbReference>
<evidence type="ECO:0000259" key="7">
    <source>
        <dbReference type="Pfam" id="PF06429"/>
    </source>
</evidence>
<evidence type="ECO:0000256" key="5">
    <source>
        <dbReference type="RuleBase" id="RU362116"/>
    </source>
</evidence>
<keyword evidence="4 5" id="KW-0975">Bacterial flagellum</keyword>
<evidence type="ECO:0000256" key="2">
    <source>
        <dbReference type="ARBA" id="ARBA00009677"/>
    </source>
</evidence>
<keyword evidence="10" id="KW-0282">Flagellum</keyword>
<dbReference type="GO" id="GO:0071978">
    <property type="term" value="P:bacterial-type flagellum-dependent swarming motility"/>
    <property type="evidence" value="ECO:0007669"/>
    <property type="project" value="TreeGrafter"/>
</dbReference>
<dbReference type="PANTHER" id="PTHR30435">
    <property type="entry name" value="FLAGELLAR PROTEIN"/>
    <property type="match status" value="1"/>
</dbReference>
<proteinExistence type="inferred from homology"/>
<dbReference type="NCBIfam" id="TIGR03506">
    <property type="entry name" value="FlgEFG_subfam"/>
    <property type="match status" value="1"/>
</dbReference>
<dbReference type="InterPro" id="IPR011491">
    <property type="entry name" value="FlgE_D2"/>
</dbReference>
<evidence type="ECO:0000313" key="11">
    <source>
        <dbReference type="Proteomes" id="UP000255207"/>
    </source>
</evidence>
<comment type="function">
    <text evidence="5">A flexible structure which links the flagellar filament to the drive apparatus in the basal body.</text>
</comment>